<name>A0ABV2KNY1_9HYPH</name>
<dbReference type="EMBL" id="JBEPMN010000010">
    <property type="protein sequence ID" value="MET3662320.1"/>
    <property type="molecule type" value="Genomic_DNA"/>
</dbReference>
<dbReference type="RefSeq" id="WP_354152175.1">
    <property type="nucleotide sequence ID" value="NZ_JBEPMN010000010.1"/>
</dbReference>
<dbReference type="PANTHER" id="PTHR30535">
    <property type="entry name" value="VITAMIN B12-BINDING PROTEIN"/>
    <property type="match status" value="1"/>
</dbReference>
<dbReference type="PROSITE" id="PS50983">
    <property type="entry name" value="FE_B12_PBP"/>
    <property type="match status" value="1"/>
</dbReference>
<keyword evidence="1" id="KW-0732">Signal</keyword>
<proteinExistence type="predicted"/>
<evidence type="ECO:0000313" key="4">
    <source>
        <dbReference type="Proteomes" id="UP001549143"/>
    </source>
</evidence>
<dbReference type="SUPFAM" id="SSF53807">
    <property type="entry name" value="Helical backbone' metal receptor"/>
    <property type="match status" value="1"/>
</dbReference>
<feature type="signal peptide" evidence="1">
    <location>
        <begin position="1"/>
        <end position="31"/>
    </location>
</feature>
<dbReference type="Pfam" id="PF01497">
    <property type="entry name" value="Peripla_BP_2"/>
    <property type="match status" value="1"/>
</dbReference>
<reference evidence="3 4" key="1">
    <citation type="submission" date="2024-06" db="EMBL/GenBank/DDBJ databases">
        <title>Genomic Encyclopedia of Type Strains, Phase IV (KMG-IV): sequencing the most valuable type-strain genomes for metagenomic binning, comparative biology and taxonomic classification.</title>
        <authorList>
            <person name="Goeker M."/>
        </authorList>
    </citation>
    <scope>NUCLEOTIDE SEQUENCE [LARGE SCALE GENOMIC DNA]</scope>
    <source>
        <strain evidence="3 4">DSM 19730</strain>
    </source>
</reference>
<feature type="domain" description="Fe/B12 periplasmic-binding" evidence="2">
    <location>
        <begin position="38"/>
        <end position="288"/>
    </location>
</feature>
<evidence type="ECO:0000259" key="2">
    <source>
        <dbReference type="PROSITE" id="PS50983"/>
    </source>
</evidence>
<dbReference type="InterPro" id="IPR050902">
    <property type="entry name" value="ABC_Transporter_SBP"/>
</dbReference>
<keyword evidence="4" id="KW-1185">Reference proteome</keyword>
<dbReference type="Proteomes" id="UP001549143">
    <property type="component" value="Unassembled WGS sequence"/>
</dbReference>
<feature type="chain" id="PRO_5047222523" evidence="1">
    <location>
        <begin position="32"/>
        <end position="288"/>
    </location>
</feature>
<sequence>MRALQTALSCFAAAFLLGAVAFFVFGQPALAAEPAPRRVVSMNVCTDQLAMLIAGKDQLHSVSVLASDPRTSAMAVEAKAFPANHALAEEIFLMEPDLVLAGTFSARATIGLVRRLGFRVETFAPARSFSDIRDNIVRIGELLHRRRRAAELVAEMDDGLARLRAGPHSGRTIALYEPNSYTAGGGTLASEIFRAAGLINVAEELGVTGSTRLPLEQLIMARPNLIGRSSSDYGAPALAQENLVHPAFRALAKREMIDLPVAKMICGAPFTLDAAFLLQDAAGRRNQP</sequence>
<protein>
    <submittedName>
        <fullName evidence="3">Iron complex transport system substrate-binding protein</fullName>
    </submittedName>
</protein>
<evidence type="ECO:0000313" key="3">
    <source>
        <dbReference type="EMBL" id="MET3662320.1"/>
    </source>
</evidence>
<comment type="caution">
    <text evidence="3">The sequence shown here is derived from an EMBL/GenBank/DDBJ whole genome shotgun (WGS) entry which is preliminary data.</text>
</comment>
<dbReference type="PANTHER" id="PTHR30535:SF34">
    <property type="entry name" value="MOLYBDATE-BINDING PROTEIN MOLA"/>
    <property type="match status" value="1"/>
</dbReference>
<accession>A0ABV2KNY1</accession>
<organism evidence="3 4">
    <name type="scientific">Aquamicrobium ahrensii</name>
    <dbReference type="NCBI Taxonomy" id="469551"/>
    <lineage>
        <taxon>Bacteria</taxon>
        <taxon>Pseudomonadati</taxon>
        <taxon>Pseudomonadota</taxon>
        <taxon>Alphaproteobacteria</taxon>
        <taxon>Hyphomicrobiales</taxon>
        <taxon>Phyllobacteriaceae</taxon>
        <taxon>Aquamicrobium</taxon>
    </lineage>
</organism>
<dbReference type="InterPro" id="IPR002491">
    <property type="entry name" value="ABC_transptr_periplasmic_BD"/>
</dbReference>
<dbReference type="Gene3D" id="3.40.50.1980">
    <property type="entry name" value="Nitrogenase molybdenum iron protein domain"/>
    <property type="match status" value="2"/>
</dbReference>
<gene>
    <name evidence="3" type="ORF">ABID44_002657</name>
</gene>
<evidence type="ECO:0000256" key="1">
    <source>
        <dbReference type="SAM" id="SignalP"/>
    </source>
</evidence>